<name>A0A4Z0PL89_9BACT</name>
<dbReference type="AlphaFoldDB" id="A0A4Z0PL89"/>
<evidence type="ECO:0000313" key="3">
    <source>
        <dbReference type="EMBL" id="TGE15956.1"/>
    </source>
</evidence>
<evidence type="ECO:0000259" key="2">
    <source>
        <dbReference type="PROSITE" id="PS51898"/>
    </source>
</evidence>
<dbReference type="SUPFAM" id="SSF56349">
    <property type="entry name" value="DNA breaking-rejoining enzymes"/>
    <property type="match status" value="1"/>
</dbReference>
<dbReference type="GO" id="GO:0015074">
    <property type="term" value="P:DNA integration"/>
    <property type="evidence" value="ECO:0007669"/>
    <property type="project" value="InterPro"/>
</dbReference>
<comment type="caution">
    <text evidence="3">The sequence shown here is derived from an EMBL/GenBank/DDBJ whole genome shotgun (WGS) entry which is preliminary data.</text>
</comment>
<proteinExistence type="predicted"/>
<dbReference type="Gene3D" id="1.10.443.10">
    <property type="entry name" value="Intergrase catalytic core"/>
    <property type="match status" value="1"/>
</dbReference>
<keyword evidence="1" id="KW-0233">DNA recombination</keyword>
<keyword evidence="4" id="KW-1185">Reference proteome</keyword>
<dbReference type="RefSeq" id="WP_135497837.1">
    <property type="nucleotide sequence ID" value="NZ_SRLD01000019.1"/>
</dbReference>
<dbReference type="InterPro" id="IPR011010">
    <property type="entry name" value="DNA_brk_join_enz"/>
</dbReference>
<sequence>MLRPTTYKKKISVRLYPRLAATNQNGFCPVRLTARWHGEELQVDTGEIILPLREGKDGEVELLWHSETQTVMGGRKLTAKEEGTVPTHPDFHYNINSRLSKLVKQVSDTFNRLYDAAPLHKVSKAAMLAELLPAETRQVAAPVAAREEATPTFRQVLEEWKAENRNLAKDSLRKYDQLATMMEVWRPELRPGQVTQKVAKEYQQHLLDLQKSDATIKVHFGGIRKCLEQLNLKADMAWLQYSAKNAPQLDLEMEEVRKLIQWRPTSENLAEERDRWLFQLFSGRRYEDLEKFDKRERISLPLADGSSVPALLHAQGKTGNDAAVPLPPIAVNIGERWGWHFPARNWQQRGDWIKEIAKGAGLTREWDDRLITGGRVMHNWRPIWQVISTHTARHTAGTLLKQVSNGNKALAKLVLGHADEDVTDRYAKDKARLLAPAVLEAWRKILGEWYDGEPAR</sequence>
<dbReference type="GO" id="GO:0006310">
    <property type="term" value="P:DNA recombination"/>
    <property type="evidence" value="ECO:0007669"/>
    <property type="project" value="UniProtKB-KW"/>
</dbReference>
<evidence type="ECO:0000256" key="1">
    <source>
        <dbReference type="ARBA" id="ARBA00023172"/>
    </source>
</evidence>
<evidence type="ECO:0000313" key="4">
    <source>
        <dbReference type="Proteomes" id="UP000297739"/>
    </source>
</evidence>
<dbReference type="EMBL" id="SRLD01000019">
    <property type="protein sequence ID" value="TGE15956.1"/>
    <property type="molecule type" value="Genomic_DNA"/>
</dbReference>
<dbReference type="InterPro" id="IPR002104">
    <property type="entry name" value="Integrase_catalytic"/>
</dbReference>
<accession>A0A4Z0PL89</accession>
<organism evidence="3 4">
    <name type="scientific">Hymenobacter elongatus</name>
    <dbReference type="NCBI Taxonomy" id="877208"/>
    <lineage>
        <taxon>Bacteria</taxon>
        <taxon>Pseudomonadati</taxon>
        <taxon>Bacteroidota</taxon>
        <taxon>Cytophagia</taxon>
        <taxon>Cytophagales</taxon>
        <taxon>Hymenobacteraceae</taxon>
        <taxon>Hymenobacter</taxon>
    </lineage>
</organism>
<dbReference type="GO" id="GO:0003677">
    <property type="term" value="F:DNA binding"/>
    <property type="evidence" value="ECO:0007669"/>
    <property type="project" value="InterPro"/>
</dbReference>
<reference evidence="3 4" key="1">
    <citation type="submission" date="2019-04" db="EMBL/GenBank/DDBJ databases">
        <authorList>
            <person name="Feng G."/>
            <person name="Zhang J."/>
            <person name="Zhu H."/>
        </authorList>
    </citation>
    <scope>NUCLEOTIDE SEQUENCE [LARGE SCALE GENOMIC DNA]</scope>
    <source>
        <strain evidence="3 4">JCM 17223</strain>
    </source>
</reference>
<gene>
    <name evidence="3" type="ORF">E5J99_11020</name>
</gene>
<dbReference type="PROSITE" id="PS51898">
    <property type="entry name" value="TYR_RECOMBINASE"/>
    <property type="match status" value="1"/>
</dbReference>
<feature type="domain" description="Tyr recombinase" evidence="2">
    <location>
        <begin position="244"/>
        <end position="439"/>
    </location>
</feature>
<dbReference type="Proteomes" id="UP000297739">
    <property type="component" value="Unassembled WGS sequence"/>
</dbReference>
<dbReference type="InterPro" id="IPR013762">
    <property type="entry name" value="Integrase-like_cat_sf"/>
</dbReference>
<protein>
    <recommendedName>
        <fullName evidence="2">Tyr recombinase domain-containing protein</fullName>
    </recommendedName>
</protein>
<dbReference type="OrthoDB" id="892893at2"/>